<dbReference type="PANTHER" id="PTHR33103">
    <property type="entry name" value="OS01G0153900 PROTEIN"/>
    <property type="match status" value="1"/>
</dbReference>
<evidence type="ECO:0008006" key="3">
    <source>
        <dbReference type="Google" id="ProtNLM"/>
    </source>
</evidence>
<dbReference type="FunCoup" id="A0A059A957">
    <property type="interactions" value="60"/>
</dbReference>
<organism evidence="2">
    <name type="scientific">Eucalyptus grandis</name>
    <name type="common">Flooded gum</name>
    <dbReference type="NCBI Taxonomy" id="71139"/>
    <lineage>
        <taxon>Eukaryota</taxon>
        <taxon>Viridiplantae</taxon>
        <taxon>Streptophyta</taxon>
        <taxon>Embryophyta</taxon>
        <taxon>Tracheophyta</taxon>
        <taxon>Spermatophyta</taxon>
        <taxon>Magnoliopsida</taxon>
        <taxon>eudicotyledons</taxon>
        <taxon>Gunneridae</taxon>
        <taxon>Pentapetalae</taxon>
        <taxon>rosids</taxon>
        <taxon>malvids</taxon>
        <taxon>Myrtales</taxon>
        <taxon>Myrtaceae</taxon>
        <taxon>Myrtoideae</taxon>
        <taxon>Eucalypteae</taxon>
        <taxon>Eucalyptus</taxon>
    </lineage>
</organism>
<dbReference type="EMBL" id="KK198762">
    <property type="protein sequence ID" value="KCW50269.1"/>
    <property type="molecule type" value="Genomic_DNA"/>
</dbReference>
<dbReference type="InterPro" id="IPR007750">
    <property type="entry name" value="DUF674"/>
</dbReference>
<dbReference type="InParanoid" id="A0A059A957"/>
<feature type="transmembrane region" description="Helical" evidence="1">
    <location>
        <begin position="252"/>
        <end position="272"/>
    </location>
</feature>
<dbReference type="AlphaFoldDB" id="A0A059A957"/>
<dbReference type="eggNOG" id="ENOG502R1X0">
    <property type="taxonomic scope" value="Eukaryota"/>
</dbReference>
<dbReference type="STRING" id="71139.A0A059A957"/>
<dbReference type="OrthoDB" id="2014278at2759"/>
<accession>A0A059A957</accession>
<name>A0A059A957_EUCGR</name>
<dbReference type="PANTHER" id="PTHR33103:SF19">
    <property type="entry name" value="OS09G0544700 PROTEIN"/>
    <property type="match status" value="1"/>
</dbReference>
<reference evidence="2" key="1">
    <citation type="submission" date="2013-07" db="EMBL/GenBank/DDBJ databases">
        <title>The genome of Eucalyptus grandis.</title>
        <authorList>
            <person name="Schmutz J."/>
            <person name="Hayes R."/>
            <person name="Myburg A."/>
            <person name="Tuskan G."/>
            <person name="Grattapaglia D."/>
            <person name="Rokhsar D.S."/>
        </authorList>
    </citation>
    <scope>NUCLEOTIDE SEQUENCE</scope>
    <source>
        <tissue evidence="2">Leaf extractions</tissue>
    </source>
</reference>
<proteinExistence type="predicted"/>
<protein>
    <recommendedName>
        <fullName evidence="3">DUF674 domain-containing protein</fullName>
    </recommendedName>
</protein>
<gene>
    <name evidence="2" type="ORF">EUGRSUZ_J00054</name>
</gene>
<sequence>MAATKMSLKLLVDKRNQTVLFAEAEKDFVNFLFHCLALPVGTIMSLLTKAGTVGGIGNLYGSVENLGDTFIKPREKDALLNPKTQRSSPDVLLSLLPEAPPSVPITYYTCPRNSSDLFGVNTSCRSCVTGSPSTKCPGCNDVMSKKLSWVVGPDADAASSAEVPGGEGGYVTGVTYMVTDELVVKPMSPISSITLLKRFNVQEIEDLQEKVVDFGLDEAIKLLNASLHSKTVLTDIFSGRKSAKRYPSALKISHYIFASCVGLFVLVCKMLMKLFNRR</sequence>
<dbReference type="KEGG" id="egr:104420929"/>
<dbReference type="Gramene" id="KCW50269">
    <property type="protein sequence ID" value="KCW50269"/>
    <property type="gene ID" value="EUGRSUZ_J00054"/>
</dbReference>
<dbReference type="Pfam" id="PF05056">
    <property type="entry name" value="DUF674"/>
    <property type="match status" value="1"/>
</dbReference>
<dbReference type="OMA" id="NECLTIL"/>
<keyword evidence="1" id="KW-1133">Transmembrane helix</keyword>
<evidence type="ECO:0000313" key="2">
    <source>
        <dbReference type="EMBL" id="KCW50269.1"/>
    </source>
</evidence>
<keyword evidence="1" id="KW-0812">Transmembrane</keyword>
<evidence type="ECO:0000256" key="1">
    <source>
        <dbReference type="SAM" id="Phobius"/>
    </source>
</evidence>
<keyword evidence="1" id="KW-0472">Membrane</keyword>